<name>A0ABV6KNP7_9BACI</name>
<dbReference type="PROSITE" id="PS51257">
    <property type="entry name" value="PROKAR_LIPOPROTEIN"/>
    <property type="match status" value="1"/>
</dbReference>
<dbReference type="SUPFAM" id="SSF50891">
    <property type="entry name" value="Cyclophilin-like"/>
    <property type="match status" value="1"/>
</dbReference>
<proteinExistence type="predicted"/>
<comment type="caution">
    <text evidence="4">The sequence shown here is derived from an EMBL/GenBank/DDBJ whole genome shotgun (WGS) entry which is preliminary data.</text>
</comment>
<evidence type="ECO:0000256" key="2">
    <source>
        <dbReference type="SAM" id="SignalP"/>
    </source>
</evidence>
<feature type="chain" id="PRO_5047027363" evidence="2">
    <location>
        <begin position="24"/>
        <end position="199"/>
    </location>
</feature>
<feature type="region of interest" description="Disordered" evidence="1">
    <location>
        <begin position="27"/>
        <end position="84"/>
    </location>
</feature>
<dbReference type="InterPro" id="IPR029000">
    <property type="entry name" value="Cyclophilin-like_dom_sf"/>
</dbReference>
<sequence length="199" mass="21879">MKLSKTILLLGMCLFLIGLVACSGTENSTASLSGETKSDTQEERSTDSNSNTSTNNQPTETRSNTQEESSMNSNSRTPSDNKITIRIGENAFTVDLYDNPTANDLMSRLPLTLEVNNYPGYDEKVVRLSNPLSMKGAPRGDEPEIPEVGYYEPGQWIALYYGYIGYWPGKVPLGRINASIDELRAIPDNASVTIEIVKD</sequence>
<feature type="compositionally biased region" description="Polar residues" evidence="1">
    <location>
        <begin position="57"/>
        <end position="82"/>
    </location>
</feature>
<feature type="compositionally biased region" description="Low complexity" evidence="1">
    <location>
        <begin position="47"/>
        <end position="56"/>
    </location>
</feature>
<accession>A0ABV6KNP7</accession>
<evidence type="ECO:0000313" key="4">
    <source>
        <dbReference type="EMBL" id="MFC0474948.1"/>
    </source>
</evidence>
<dbReference type="InterPro" id="IPR041183">
    <property type="entry name" value="Cyclophilin-like"/>
</dbReference>
<organism evidence="4 5">
    <name type="scientific">Robertmurraya beringensis</name>
    <dbReference type="NCBI Taxonomy" id="641660"/>
    <lineage>
        <taxon>Bacteria</taxon>
        <taxon>Bacillati</taxon>
        <taxon>Bacillota</taxon>
        <taxon>Bacilli</taxon>
        <taxon>Bacillales</taxon>
        <taxon>Bacillaceae</taxon>
        <taxon>Robertmurraya</taxon>
    </lineage>
</organism>
<dbReference type="RefSeq" id="WP_340902185.1">
    <property type="nucleotide sequence ID" value="NZ_JBHLUU010000021.1"/>
</dbReference>
<dbReference type="Gene3D" id="2.40.100.20">
    <property type="match status" value="1"/>
</dbReference>
<feature type="compositionally biased region" description="Basic and acidic residues" evidence="1">
    <location>
        <begin position="36"/>
        <end position="46"/>
    </location>
</feature>
<keyword evidence="5" id="KW-1185">Reference proteome</keyword>
<reference evidence="4 5" key="1">
    <citation type="submission" date="2024-09" db="EMBL/GenBank/DDBJ databases">
        <authorList>
            <person name="Sun Q."/>
            <person name="Mori K."/>
        </authorList>
    </citation>
    <scope>NUCLEOTIDE SEQUENCE [LARGE SCALE GENOMIC DNA]</scope>
    <source>
        <strain evidence="4 5">CGMCC 1.9126</strain>
    </source>
</reference>
<feature type="signal peptide" evidence="2">
    <location>
        <begin position="1"/>
        <end position="23"/>
    </location>
</feature>
<dbReference type="Pfam" id="PF18050">
    <property type="entry name" value="Cyclophil_like2"/>
    <property type="match status" value="1"/>
</dbReference>
<keyword evidence="2" id="KW-0732">Signal</keyword>
<evidence type="ECO:0000313" key="5">
    <source>
        <dbReference type="Proteomes" id="UP001589738"/>
    </source>
</evidence>
<evidence type="ECO:0000259" key="3">
    <source>
        <dbReference type="Pfam" id="PF18050"/>
    </source>
</evidence>
<dbReference type="Proteomes" id="UP001589738">
    <property type="component" value="Unassembled WGS sequence"/>
</dbReference>
<feature type="domain" description="Cyclophilin-like" evidence="3">
    <location>
        <begin position="85"/>
        <end position="195"/>
    </location>
</feature>
<protein>
    <submittedName>
        <fullName evidence="4">Cyclophilin-like fold protein</fullName>
    </submittedName>
</protein>
<evidence type="ECO:0000256" key="1">
    <source>
        <dbReference type="SAM" id="MobiDB-lite"/>
    </source>
</evidence>
<dbReference type="EMBL" id="JBHLUU010000021">
    <property type="protein sequence ID" value="MFC0474948.1"/>
    <property type="molecule type" value="Genomic_DNA"/>
</dbReference>
<gene>
    <name evidence="4" type="ORF">ACFFHF_06625</name>
</gene>